<dbReference type="Pfam" id="PF01425">
    <property type="entry name" value="Amidase"/>
    <property type="match status" value="1"/>
</dbReference>
<sequence>MTEPCFLTAAAASRAIADGRLTSEALVRSCLERIETRDAAVKAWLHLDPRAAIAAAREVDKRPRISRLHGLPFGVKDMIDTADMPTTHNSANWQGHRPARDAACVGVVRALGAVILGKTDTVEFAAAGRRAATRHPMNPAHSPGGSSSGSGAAVGDGQVSLAFGTQTGGSLIRPASFNGIYALKPTWGTVSREGAKIYANSLDTIGWYGRSVEDLVLVAEAFRLDGVGHEPAPAPRALRIGLCRTPYWSRIEPGGERAFALAAERLTRAGVAVEDLVLPDAFGGLFEAQDTIMFGEGRAAFLDELLIQGARLGRDFVDRAENAKGITPDRMIAAHDLAAECRRAFSALFERVDAVLAPASPGEAPHGLQNTGDHVFNAMWTLLHGPCLSIPCTLGPGGLPVGIQLVGPRYADARLLSIAAALAPVIDAETAAQS</sequence>
<dbReference type="PANTHER" id="PTHR11895:SF151">
    <property type="entry name" value="GLUTAMYL-TRNA(GLN) AMIDOTRANSFERASE SUBUNIT A"/>
    <property type="match status" value="1"/>
</dbReference>
<dbReference type="PANTHER" id="PTHR11895">
    <property type="entry name" value="TRANSAMIDASE"/>
    <property type="match status" value="1"/>
</dbReference>
<dbReference type="SUPFAM" id="SSF75304">
    <property type="entry name" value="Amidase signature (AS) enzymes"/>
    <property type="match status" value="1"/>
</dbReference>
<gene>
    <name evidence="4" type="ORF">VQ02_07845</name>
</gene>
<dbReference type="AlphaFoldDB" id="A0A0J6VMG9"/>
<comment type="caution">
    <text evidence="4">The sequence shown here is derived from an EMBL/GenBank/DDBJ whole genome shotgun (WGS) entry which is preliminary data.</text>
</comment>
<dbReference type="RefSeq" id="WP_048443616.1">
    <property type="nucleotide sequence ID" value="NZ_LABY01000047.1"/>
</dbReference>
<reference evidence="4 5" key="1">
    <citation type="submission" date="2015-03" db="EMBL/GenBank/DDBJ databases">
        <title>Genome sequencing of Methylobacterium variabile DSM 16961.</title>
        <authorList>
            <person name="Chaudhry V."/>
            <person name="Patil P.B."/>
        </authorList>
    </citation>
    <scope>NUCLEOTIDE SEQUENCE [LARGE SCALE GENOMIC DNA]</scope>
    <source>
        <strain evidence="4 5">DSM 16961</strain>
    </source>
</reference>
<proteinExistence type="inferred from homology"/>
<evidence type="ECO:0000259" key="3">
    <source>
        <dbReference type="Pfam" id="PF01425"/>
    </source>
</evidence>
<dbReference type="InterPro" id="IPR036928">
    <property type="entry name" value="AS_sf"/>
</dbReference>
<dbReference type="PATRIC" id="fig|298794.3.peg.5937"/>
<evidence type="ECO:0000313" key="5">
    <source>
        <dbReference type="Proteomes" id="UP000035955"/>
    </source>
</evidence>
<evidence type="ECO:0000313" key="4">
    <source>
        <dbReference type="EMBL" id="KMO40371.1"/>
    </source>
</evidence>
<dbReference type="GO" id="GO:0003824">
    <property type="term" value="F:catalytic activity"/>
    <property type="evidence" value="ECO:0007669"/>
    <property type="project" value="InterPro"/>
</dbReference>
<dbReference type="Gene3D" id="3.90.1300.10">
    <property type="entry name" value="Amidase signature (AS) domain"/>
    <property type="match status" value="1"/>
</dbReference>
<keyword evidence="5" id="KW-1185">Reference proteome</keyword>
<protein>
    <submittedName>
        <fullName evidence="4">Amidase</fullName>
    </submittedName>
</protein>
<evidence type="ECO:0000256" key="2">
    <source>
        <dbReference type="SAM" id="MobiDB-lite"/>
    </source>
</evidence>
<feature type="region of interest" description="Disordered" evidence="2">
    <location>
        <begin position="133"/>
        <end position="152"/>
    </location>
</feature>
<dbReference type="InterPro" id="IPR023631">
    <property type="entry name" value="Amidase_dom"/>
</dbReference>
<dbReference type="EMBL" id="LABY01000047">
    <property type="protein sequence ID" value="KMO40371.1"/>
    <property type="molecule type" value="Genomic_DNA"/>
</dbReference>
<comment type="similarity">
    <text evidence="1">Belongs to the amidase family.</text>
</comment>
<dbReference type="Proteomes" id="UP000035955">
    <property type="component" value="Unassembled WGS sequence"/>
</dbReference>
<evidence type="ECO:0000256" key="1">
    <source>
        <dbReference type="ARBA" id="ARBA00009199"/>
    </source>
</evidence>
<organism evidence="4 5">
    <name type="scientific">Methylobacterium variabile</name>
    <dbReference type="NCBI Taxonomy" id="298794"/>
    <lineage>
        <taxon>Bacteria</taxon>
        <taxon>Pseudomonadati</taxon>
        <taxon>Pseudomonadota</taxon>
        <taxon>Alphaproteobacteria</taxon>
        <taxon>Hyphomicrobiales</taxon>
        <taxon>Methylobacteriaceae</taxon>
        <taxon>Methylobacterium</taxon>
    </lineage>
</organism>
<dbReference type="InterPro" id="IPR000120">
    <property type="entry name" value="Amidase"/>
</dbReference>
<dbReference type="OrthoDB" id="9777859at2"/>
<feature type="domain" description="Amidase" evidence="3">
    <location>
        <begin position="26"/>
        <end position="416"/>
    </location>
</feature>
<name>A0A0J6VMG9_9HYPH</name>
<accession>A0A0J6VMG9</accession>